<dbReference type="EMBL" id="QEXO01000004">
    <property type="protein sequence ID" value="PWE13054.1"/>
    <property type="molecule type" value="Genomic_DNA"/>
</dbReference>
<reference evidence="1 2" key="1">
    <citation type="submission" date="2018-05" db="EMBL/GenBank/DDBJ databases">
        <title>Genome Sequence of an Efficient Indole-Degrading Bacterium, Alcaligenes sp.YBY.</title>
        <authorList>
            <person name="Yang B."/>
        </authorList>
    </citation>
    <scope>NUCLEOTIDE SEQUENCE [LARGE SCALE GENOMIC DNA]</scope>
    <source>
        <strain evidence="1 2">YBY</strain>
    </source>
</reference>
<evidence type="ECO:0000313" key="2">
    <source>
        <dbReference type="Proteomes" id="UP000245216"/>
    </source>
</evidence>
<proteinExistence type="predicted"/>
<organism evidence="1 2">
    <name type="scientific">Alcaligenes faecalis</name>
    <dbReference type="NCBI Taxonomy" id="511"/>
    <lineage>
        <taxon>Bacteria</taxon>
        <taxon>Pseudomonadati</taxon>
        <taxon>Pseudomonadota</taxon>
        <taxon>Betaproteobacteria</taxon>
        <taxon>Burkholderiales</taxon>
        <taxon>Alcaligenaceae</taxon>
        <taxon>Alcaligenes</taxon>
    </lineage>
</organism>
<comment type="caution">
    <text evidence="1">The sequence shown here is derived from an EMBL/GenBank/DDBJ whole genome shotgun (WGS) entry which is preliminary data.</text>
</comment>
<evidence type="ECO:0000313" key="1">
    <source>
        <dbReference type="EMBL" id="PWE13054.1"/>
    </source>
</evidence>
<reference evidence="1 2" key="2">
    <citation type="submission" date="2018-05" db="EMBL/GenBank/DDBJ databases">
        <authorList>
            <person name="Lanie J.A."/>
            <person name="Ng W.-L."/>
            <person name="Kazmierczak K.M."/>
            <person name="Andrzejewski T.M."/>
            <person name="Davidsen T.M."/>
            <person name="Wayne K.J."/>
            <person name="Tettelin H."/>
            <person name="Glass J.I."/>
            <person name="Rusch D."/>
            <person name="Podicherti R."/>
            <person name="Tsui H.-C.T."/>
            <person name="Winkler M.E."/>
        </authorList>
    </citation>
    <scope>NUCLEOTIDE SEQUENCE [LARGE SCALE GENOMIC DNA]</scope>
    <source>
        <strain evidence="1 2">YBY</strain>
    </source>
</reference>
<dbReference type="AlphaFoldDB" id="A0A2U2BGA9"/>
<protein>
    <submittedName>
        <fullName evidence="1">Uncharacterized protein</fullName>
    </submittedName>
</protein>
<sequence length="59" mass="6684">MSPQKREAAEKAMQKLDGWTVVDPQRDHKAWAKKILANPAGRSPTVIWMAQQAIRGEQQ</sequence>
<dbReference type="Proteomes" id="UP000245216">
    <property type="component" value="Unassembled WGS sequence"/>
</dbReference>
<accession>A0A2U2BGA9</accession>
<name>A0A2U2BGA9_ALCFA</name>
<gene>
    <name evidence="1" type="ORF">DF183_14565</name>
</gene>